<dbReference type="PANTHER" id="PTHR14696:SF2">
    <property type="entry name" value="BLOC-2 COMPLEX MEMBER HPS6"/>
    <property type="match status" value="1"/>
</dbReference>
<dbReference type="PANTHER" id="PTHR14696">
    <property type="entry name" value="HERMANSKY-PUDLAK SYNDROME 6 PROTEIN"/>
    <property type="match status" value="1"/>
</dbReference>
<evidence type="ECO:0000313" key="1">
    <source>
        <dbReference type="EMBL" id="GFU33851.1"/>
    </source>
</evidence>
<dbReference type="GO" id="GO:0005765">
    <property type="term" value="C:lysosomal membrane"/>
    <property type="evidence" value="ECO:0007669"/>
    <property type="project" value="TreeGrafter"/>
</dbReference>
<name>A0A8X6UNF6_NEPPI</name>
<dbReference type="OrthoDB" id="6411529at2759"/>
<gene>
    <name evidence="1" type="primary">X975_01071</name>
    <name evidence="1" type="ORF">NPIL_697881</name>
</gene>
<sequence>MFKIDDCFKSSDIFNEILIKRFEENFSPSNNSRMWMTPGHIIFTTDNSKIHTCDARPYDFSTSPSEAETDELLATASTVLDIFFDTENTSTRMFVVLTNGDVQIFEYRTLLYEWARIGYFNVNIVSPNSNNNHVFVTQVMISQNQNMIYWSQKSGSSEAYFDLHKREIPLNGVREITQSAIGVPQKLLKNCPTFDLVEIRDNVCIIPHLPNSVNLYIILSTRLHVWLFHIDGKLLWRGIVGDSPIDFISLCTKSIGLWNQSGNIIVCKLLDTVKNYVYILNNDILIAIAPNGEIRSKINLEITSTDIKDSFIMQNIICIFKDDYKSIQIHNISDGQIVQFFDLTSYSPINGIWYHSSCIPSIGFYSDHKIYKLNYKSLKSLIVSDPPCNLHGLNLLKQENVHVFSLLRDVIHHKFESCDIPPLKQMPKVLQSEALLLAVKQSCRENGFKSNDFPIKNMNNVLSKNNGFPKTKLNEMLSPMVECFHKLEKWDLRDLPSSDASRELMKGLQLIKSR</sequence>
<keyword evidence="2" id="KW-1185">Reference proteome</keyword>
<dbReference type="AlphaFoldDB" id="A0A8X6UNF6"/>
<comment type="caution">
    <text evidence="1">The sequence shown here is derived from an EMBL/GenBank/DDBJ whole genome shotgun (WGS) entry which is preliminary data.</text>
</comment>
<organism evidence="1 2">
    <name type="scientific">Nephila pilipes</name>
    <name type="common">Giant wood spider</name>
    <name type="synonym">Nephila maculata</name>
    <dbReference type="NCBI Taxonomy" id="299642"/>
    <lineage>
        <taxon>Eukaryota</taxon>
        <taxon>Metazoa</taxon>
        <taxon>Ecdysozoa</taxon>
        <taxon>Arthropoda</taxon>
        <taxon>Chelicerata</taxon>
        <taxon>Arachnida</taxon>
        <taxon>Araneae</taxon>
        <taxon>Araneomorphae</taxon>
        <taxon>Entelegynae</taxon>
        <taxon>Araneoidea</taxon>
        <taxon>Nephilidae</taxon>
        <taxon>Nephila</taxon>
    </lineage>
</organism>
<proteinExistence type="predicted"/>
<dbReference type="GO" id="GO:0072657">
    <property type="term" value="P:protein localization to membrane"/>
    <property type="evidence" value="ECO:0007669"/>
    <property type="project" value="TreeGrafter"/>
</dbReference>
<reference evidence="1" key="1">
    <citation type="submission" date="2020-08" db="EMBL/GenBank/DDBJ databases">
        <title>Multicomponent nature underlies the extraordinary mechanical properties of spider dragline silk.</title>
        <authorList>
            <person name="Kono N."/>
            <person name="Nakamura H."/>
            <person name="Mori M."/>
            <person name="Yoshida Y."/>
            <person name="Ohtoshi R."/>
            <person name="Malay A.D."/>
            <person name="Moran D.A.P."/>
            <person name="Tomita M."/>
            <person name="Numata K."/>
            <person name="Arakawa K."/>
        </authorList>
    </citation>
    <scope>NUCLEOTIDE SEQUENCE</scope>
</reference>
<dbReference type="InterPro" id="IPR017218">
    <property type="entry name" value="BLOC-2_complex_Hps6_subunit"/>
</dbReference>
<dbReference type="GO" id="GO:0031084">
    <property type="term" value="C:BLOC-2 complex"/>
    <property type="evidence" value="ECO:0007669"/>
    <property type="project" value="TreeGrafter"/>
</dbReference>
<protein>
    <submittedName>
        <fullName evidence="1">Uncharacterized protein</fullName>
    </submittedName>
</protein>
<dbReference type="GO" id="GO:0032418">
    <property type="term" value="P:lysosome localization"/>
    <property type="evidence" value="ECO:0007669"/>
    <property type="project" value="TreeGrafter"/>
</dbReference>
<accession>A0A8X6UNF6</accession>
<dbReference type="Proteomes" id="UP000887013">
    <property type="component" value="Unassembled WGS sequence"/>
</dbReference>
<dbReference type="EMBL" id="BMAW01130173">
    <property type="protein sequence ID" value="GFU33851.1"/>
    <property type="molecule type" value="Genomic_DNA"/>
</dbReference>
<evidence type="ECO:0000313" key="2">
    <source>
        <dbReference type="Proteomes" id="UP000887013"/>
    </source>
</evidence>